<comment type="caution">
    <text evidence="2">The sequence shown here is derived from an EMBL/GenBank/DDBJ whole genome shotgun (WGS) entry which is preliminary data.</text>
</comment>
<proteinExistence type="predicted"/>
<name>A0A9P6BC68_9AGAM</name>
<feature type="region of interest" description="Disordered" evidence="1">
    <location>
        <begin position="1"/>
        <end position="110"/>
    </location>
</feature>
<organism evidence="2 3">
    <name type="scientific">Hydnum rufescens UP504</name>
    <dbReference type="NCBI Taxonomy" id="1448309"/>
    <lineage>
        <taxon>Eukaryota</taxon>
        <taxon>Fungi</taxon>
        <taxon>Dikarya</taxon>
        <taxon>Basidiomycota</taxon>
        <taxon>Agaricomycotina</taxon>
        <taxon>Agaricomycetes</taxon>
        <taxon>Cantharellales</taxon>
        <taxon>Hydnaceae</taxon>
        <taxon>Hydnum</taxon>
    </lineage>
</organism>
<dbReference type="OrthoDB" id="2995174at2759"/>
<dbReference type="EMBL" id="MU128911">
    <property type="protein sequence ID" value="KAF9520665.1"/>
    <property type="molecule type" value="Genomic_DNA"/>
</dbReference>
<protein>
    <submittedName>
        <fullName evidence="2">Uncharacterized protein</fullName>
    </submittedName>
</protein>
<dbReference type="AlphaFoldDB" id="A0A9P6BC68"/>
<dbReference type="Proteomes" id="UP000886523">
    <property type="component" value="Unassembled WGS sequence"/>
</dbReference>
<evidence type="ECO:0000256" key="1">
    <source>
        <dbReference type="SAM" id="MobiDB-lite"/>
    </source>
</evidence>
<sequence>MSLRRLFSTHHRSGMDDTASQTSHAPTYRSFPESIHGPPSYSAIHTDFVSNQPQPSSRRRDSGIPANQPGSPATPPSEIYSDTVQSPDQEWSQGAPSFVSGNSGDEHWQNRADMSSFHGISTPGPSHRPVYYRVYSADGLIPTKQPVSRDDSSLGRTYAHFVPPPHTAATLKRHLVVREGIGRDIPSSLFHDISATVPLEETAAVALLSESGPGSTSHDPLVLVLNDSDASNTMITDTIPQQADRDAAGPSTVNGRVAGPVSPVASATSVQPRPKGWIRVLANDSCKKLSLAYGSIRFMDSLRICIMRSQDKRPRKGFISYQRGEVLYASTTQEVNSYGVIERSATDLSLQRHGKIVMSEYTSMPPC</sequence>
<feature type="compositionally biased region" description="Polar residues" evidence="1">
    <location>
        <begin position="80"/>
        <end position="103"/>
    </location>
</feature>
<gene>
    <name evidence="2" type="ORF">BS47DRAFT_1481406</name>
</gene>
<accession>A0A9P6BC68</accession>
<reference evidence="2" key="1">
    <citation type="journal article" date="2020" name="Nat. Commun.">
        <title>Large-scale genome sequencing of mycorrhizal fungi provides insights into the early evolution of symbiotic traits.</title>
        <authorList>
            <person name="Miyauchi S."/>
            <person name="Kiss E."/>
            <person name="Kuo A."/>
            <person name="Drula E."/>
            <person name="Kohler A."/>
            <person name="Sanchez-Garcia M."/>
            <person name="Morin E."/>
            <person name="Andreopoulos B."/>
            <person name="Barry K.W."/>
            <person name="Bonito G."/>
            <person name="Buee M."/>
            <person name="Carver A."/>
            <person name="Chen C."/>
            <person name="Cichocki N."/>
            <person name="Clum A."/>
            <person name="Culley D."/>
            <person name="Crous P.W."/>
            <person name="Fauchery L."/>
            <person name="Girlanda M."/>
            <person name="Hayes R.D."/>
            <person name="Keri Z."/>
            <person name="LaButti K."/>
            <person name="Lipzen A."/>
            <person name="Lombard V."/>
            <person name="Magnuson J."/>
            <person name="Maillard F."/>
            <person name="Murat C."/>
            <person name="Nolan M."/>
            <person name="Ohm R.A."/>
            <person name="Pangilinan J."/>
            <person name="Pereira M.F."/>
            <person name="Perotto S."/>
            <person name="Peter M."/>
            <person name="Pfister S."/>
            <person name="Riley R."/>
            <person name="Sitrit Y."/>
            <person name="Stielow J.B."/>
            <person name="Szollosi G."/>
            <person name="Zifcakova L."/>
            <person name="Stursova M."/>
            <person name="Spatafora J.W."/>
            <person name="Tedersoo L."/>
            <person name="Vaario L.M."/>
            <person name="Yamada A."/>
            <person name="Yan M."/>
            <person name="Wang P."/>
            <person name="Xu J."/>
            <person name="Bruns T."/>
            <person name="Baldrian P."/>
            <person name="Vilgalys R."/>
            <person name="Dunand C."/>
            <person name="Henrissat B."/>
            <person name="Grigoriev I.V."/>
            <person name="Hibbett D."/>
            <person name="Nagy L.G."/>
            <person name="Martin F.M."/>
        </authorList>
    </citation>
    <scope>NUCLEOTIDE SEQUENCE</scope>
    <source>
        <strain evidence="2">UP504</strain>
    </source>
</reference>
<evidence type="ECO:0000313" key="2">
    <source>
        <dbReference type="EMBL" id="KAF9520665.1"/>
    </source>
</evidence>
<keyword evidence="3" id="KW-1185">Reference proteome</keyword>
<evidence type="ECO:0000313" key="3">
    <source>
        <dbReference type="Proteomes" id="UP000886523"/>
    </source>
</evidence>